<gene>
    <name evidence="4" type="ORF">IFR04_008000</name>
</gene>
<keyword evidence="5" id="KW-1185">Reference proteome</keyword>
<evidence type="ECO:0000313" key="4">
    <source>
        <dbReference type="EMBL" id="KAG4418876.1"/>
    </source>
</evidence>
<feature type="domain" description="N-acetyltransferase" evidence="3">
    <location>
        <begin position="3"/>
        <end position="184"/>
    </location>
</feature>
<evidence type="ECO:0000256" key="2">
    <source>
        <dbReference type="ARBA" id="ARBA00023315"/>
    </source>
</evidence>
<protein>
    <recommendedName>
        <fullName evidence="3">N-acetyltransferase domain-containing protein</fullName>
    </recommendedName>
</protein>
<dbReference type="SUPFAM" id="SSF55729">
    <property type="entry name" value="Acyl-CoA N-acyltransferases (Nat)"/>
    <property type="match status" value="1"/>
</dbReference>
<dbReference type="PROSITE" id="PS51186">
    <property type="entry name" value="GNAT"/>
    <property type="match status" value="1"/>
</dbReference>
<proteinExistence type="predicted"/>
<dbReference type="EMBL" id="JAFJYH010000118">
    <property type="protein sequence ID" value="KAG4418876.1"/>
    <property type="molecule type" value="Genomic_DNA"/>
</dbReference>
<dbReference type="InterPro" id="IPR000182">
    <property type="entry name" value="GNAT_dom"/>
</dbReference>
<dbReference type="PANTHER" id="PTHR43877">
    <property type="entry name" value="AMINOALKYLPHOSPHONATE N-ACETYLTRANSFERASE-RELATED-RELATED"/>
    <property type="match status" value="1"/>
</dbReference>
<dbReference type="CDD" id="cd04301">
    <property type="entry name" value="NAT_SF"/>
    <property type="match status" value="1"/>
</dbReference>
<evidence type="ECO:0000256" key="1">
    <source>
        <dbReference type="ARBA" id="ARBA00022679"/>
    </source>
</evidence>
<dbReference type="InterPro" id="IPR016181">
    <property type="entry name" value="Acyl_CoA_acyltransferase"/>
</dbReference>
<reference evidence="4" key="1">
    <citation type="submission" date="2021-02" db="EMBL/GenBank/DDBJ databases">
        <title>Genome sequence Cadophora malorum strain M34.</title>
        <authorList>
            <person name="Stefanovic E."/>
            <person name="Vu D."/>
            <person name="Scully C."/>
            <person name="Dijksterhuis J."/>
            <person name="Roader J."/>
            <person name="Houbraken J."/>
        </authorList>
    </citation>
    <scope>NUCLEOTIDE SEQUENCE</scope>
    <source>
        <strain evidence="4">M34</strain>
    </source>
</reference>
<keyword evidence="1" id="KW-0808">Transferase</keyword>
<dbReference type="Proteomes" id="UP000664132">
    <property type="component" value="Unassembled WGS sequence"/>
</dbReference>
<comment type="caution">
    <text evidence="4">The sequence shown here is derived from an EMBL/GenBank/DDBJ whole genome shotgun (WGS) entry which is preliminary data.</text>
</comment>
<dbReference type="Gene3D" id="3.40.630.30">
    <property type="match status" value="1"/>
</dbReference>
<dbReference type="InterPro" id="IPR050832">
    <property type="entry name" value="Bact_Acetyltransf"/>
</dbReference>
<evidence type="ECO:0000313" key="5">
    <source>
        <dbReference type="Proteomes" id="UP000664132"/>
    </source>
</evidence>
<name>A0A8H7TG75_9HELO</name>
<accession>A0A8H7TG75</accession>
<keyword evidence="2" id="KW-0012">Acyltransferase</keyword>
<evidence type="ECO:0000259" key="3">
    <source>
        <dbReference type="PROSITE" id="PS51186"/>
    </source>
</evidence>
<dbReference type="PANTHER" id="PTHR43877:SF2">
    <property type="entry name" value="AMINOALKYLPHOSPHONATE N-ACETYLTRANSFERASE-RELATED"/>
    <property type="match status" value="1"/>
</dbReference>
<dbReference type="Pfam" id="PF00583">
    <property type="entry name" value="Acetyltransf_1"/>
    <property type="match status" value="1"/>
</dbReference>
<dbReference type="OrthoDB" id="2744543at2759"/>
<sequence length="185" mass="20190">MNLIIRPAALPDAAAIASVHITARQETYRSIIPDSRLDAELDISAREASWTSILTAPNSLVFVALLDGEICGFVSGGMTSDSDLDNFPKSESESKTAKGEIFAIYLLRCVQGKGIGKALVRVMAERLGKEGCESVVVWGLERNEGARGFYESLGGRELGRKMMVIEDVSFEEVAYGWEDIRTLVK</sequence>
<dbReference type="AlphaFoldDB" id="A0A8H7TG75"/>
<organism evidence="4 5">
    <name type="scientific">Cadophora malorum</name>
    <dbReference type="NCBI Taxonomy" id="108018"/>
    <lineage>
        <taxon>Eukaryota</taxon>
        <taxon>Fungi</taxon>
        <taxon>Dikarya</taxon>
        <taxon>Ascomycota</taxon>
        <taxon>Pezizomycotina</taxon>
        <taxon>Leotiomycetes</taxon>
        <taxon>Helotiales</taxon>
        <taxon>Ploettnerulaceae</taxon>
        <taxon>Cadophora</taxon>
    </lineage>
</organism>
<dbReference type="GO" id="GO:0016747">
    <property type="term" value="F:acyltransferase activity, transferring groups other than amino-acyl groups"/>
    <property type="evidence" value="ECO:0007669"/>
    <property type="project" value="InterPro"/>
</dbReference>